<evidence type="ECO:0000256" key="1">
    <source>
        <dbReference type="ARBA" id="ARBA00010203"/>
    </source>
</evidence>
<comment type="catalytic activity">
    <reaction evidence="8">
        <text>a 2'-deoxycytidine in DNA + S-adenosyl-L-methionine = an N(4)-methyl-2'-deoxycytidine in DNA + S-adenosyl-L-homocysteine + H(+)</text>
        <dbReference type="Rhea" id="RHEA:16857"/>
        <dbReference type="Rhea" id="RHEA-COMP:11369"/>
        <dbReference type="Rhea" id="RHEA-COMP:13674"/>
        <dbReference type="ChEBI" id="CHEBI:15378"/>
        <dbReference type="ChEBI" id="CHEBI:57856"/>
        <dbReference type="ChEBI" id="CHEBI:59789"/>
        <dbReference type="ChEBI" id="CHEBI:85452"/>
        <dbReference type="ChEBI" id="CHEBI:137933"/>
        <dbReference type="EC" id="2.1.1.113"/>
    </reaction>
</comment>
<dbReference type="GO" id="GO:0009007">
    <property type="term" value="F:site-specific DNA-methyltransferase (adenine-specific) activity"/>
    <property type="evidence" value="ECO:0007669"/>
    <property type="project" value="UniProtKB-EC"/>
</dbReference>
<keyword evidence="6" id="KW-0238">DNA-binding</keyword>
<keyword evidence="4" id="KW-0949">S-adenosyl-L-methionine</keyword>
<dbReference type="STRING" id="34002.SAMN04489859_10832"/>
<dbReference type="GO" id="GO:0015667">
    <property type="term" value="F:site-specific DNA-methyltransferase (cytosine-N4-specific) activity"/>
    <property type="evidence" value="ECO:0007669"/>
    <property type="project" value="UniProtKB-EC"/>
</dbReference>
<evidence type="ECO:0000256" key="3">
    <source>
        <dbReference type="ARBA" id="ARBA00022679"/>
    </source>
</evidence>
<evidence type="ECO:0000256" key="6">
    <source>
        <dbReference type="ARBA" id="ARBA00023125"/>
    </source>
</evidence>
<evidence type="ECO:0000259" key="10">
    <source>
        <dbReference type="Pfam" id="PF01555"/>
    </source>
</evidence>
<gene>
    <name evidence="11" type="ORF">SAMN04489859_10832</name>
</gene>
<dbReference type="PANTHER" id="PTHR13370">
    <property type="entry name" value="RNA METHYLASE-RELATED"/>
    <property type="match status" value="1"/>
</dbReference>
<proteinExistence type="inferred from homology"/>
<evidence type="ECO:0000256" key="7">
    <source>
        <dbReference type="ARBA" id="ARBA00047942"/>
    </source>
</evidence>
<keyword evidence="12" id="KW-1185">Reference proteome</keyword>
<dbReference type="InterPro" id="IPR001091">
    <property type="entry name" value="RM_Methyltransferase"/>
</dbReference>
<dbReference type="InterPro" id="IPR017985">
    <property type="entry name" value="MeTrfase_CN4_CS"/>
</dbReference>
<evidence type="ECO:0000256" key="2">
    <source>
        <dbReference type="ARBA" id="ARBA00022603"/>
    </source>
</evidence>
<dbReference type="InterPro" id="IPR029063">
    <property type="entry name" value="SAM-dependent_MTases_sf"/>
</dbReference>
<dbReference type="GO" id="GO:0009307">
    <property type="term" value="P:DNA restriction-modification system"/>
    <property type="evidence" value="ECO:0007669"/>
    <property type="project" value="UniProtKB-KW"/>
</dbReference>
<dbReference type="Pfam" id="PF01555">
    <property type="entry name" value="N6_N4_Mtase"/>
    <property type="match status" value="1"/>
</dbReference>
<evidence type="ECO:0000256" key="8">
    <source>
        <dbReference type="ARBA" id="ARBA00049120"/>
    </source>
</evidence>
<evidence type="ECO:0000256" key="5">
    <source>
        <dbReference type="ARBA" id="ARBA00022747"/>
    </source>
</evidence>
<evidence type="ECO:0000313" key="11">
    <source>
        <dbReference type="EMBL" id="SEO37680.1"/>
    </source>
</evidence>
<evidence type="ECO:0000256" key="9">
    <source>
        <dbReference type="RuleBase" id="RU362026"/>
    </source>
</evidence>
<dbReference type="PROSITE" id="PS00093">
    <property type="entry name" value="N4_MTASE"/>
    <property type="match status" value="1"/>
</dbReference>
<dbReference type="GO" id="GO:0032259">
    <property type="term" value="P:methylation"/>
    <property type="evidence" value="ECO:0007669"/>
    <property type="project" value="UniProtKB-KW"/>
</dbReference>
<comment type="similarity">
    <text evidence="1">Belongs to the N(4)/N(6)-methyltransferase family. N(4) subfamily.</text>
</comment>
<accession>A0A1H8P6X5</accession>
<dbReference type="InterPro" id="IPR002941">
    <property type="entry name" value="DNA_methylase_N4/N6"/>
</dbReference>
<feature type="domain" description="DNA methylase N-4/N-6" evidence="10">
    <location>
        <begin position="56"/>
        <end position="282"/>
    </location>
</feature>
<reference evidence="11 12" key="1">
    <citation type="submission" date="2016-10" db="EMBL/GenBank/DDBJ databases">
        <authorList>
            <person name="de Groot N.N."/>
        </authorList>
    </citation>
    <scope>NUCLEOTIDE SEQUENCE [LARGE SCALE GENOMIC DNA]</scope>
    <source>
        <strain evidence="11 12">DSM 8512</strain>
    </source>
</reference>
<keyword evidence="3 11" id="KW-0808">Transferase</keyword>
<dbReference type="RefSeq" id="WP_090617931.1">
    <property type="nucleotide sequence ID" value="NZ_CP067127.1"/>
</dbReference>
<keyword evidence="2 11" id="KW-0489">Methyltransferase</keyword>
<dbReference type="PRINTS" id="PR00508">
    <property type="entry name" value="S21N4MTFRASE"/>
</dbReference>
<protein>
    <recommendedName>
        <fullName evidence="9">Methyltransferase</fullName>
        <ecNumber evidence="9">2.1.1.-</ecNumber>
    </recommendedName>
</protein>
<dbReference type="AlphaFoldDB" id="A0A1H8P6X5"/>
<organism evidence="11 12">
    <name type="scientific">Paracoccus alcaliphilus</name>
    <dbReference type="NCBI Taxonomy" id="34002"/>
    <lineage>
        <taxon>Bacteria</taxon>
        <taxon>Pseudomonadati</taxon>
        <taxon>Pseudomonadota</taxon>
        <taxon>Alphaproteobacteria</taxon>
        <taxon>Rhodobacterales</taxon>
        <taxon>Paracoccaceae</taxon>
        <taxon>Paracoccus</taxon>
    </lineage>
</organism>
<dbReference type="Proteomes" id="UP000199054">
    <property type="component" value="Unassembled WGS sequence"/>
</dbReference>
<dbReference type="GO" id="GO:0008170">
    <property type="term" value="F:N-methyltransferase activity"/>
    <property type="evidence" value="ECO:0007669"/>
    <property type="project" value="InterPro"/>
</dbReference>
<dbReference type="EMBL" id="FODE01000083">
    <property type="protein sequence ID" value="SEO37680.1"/>
    <property type="molecule type" value="Genomic_DNA"/>
</dbReference>
<dbReference type="SUPFAM" id="SSF53335">
    <property type="entry name" value="S-adenosyl-L-methionine-dependent methyltransferases"/>
    <property type="match status" value="1"/>
</dbReference>
<dbReference type="GO" id="GO:0003677">
    <property type="term" value="F:DNA binding"/>
    <property type="evidence" value="ECO:0007669"/>
    <property type="project" value="UniProtKB-KW"/>
</dbReference>
<keyword evidence="5" id="KW-0680">Restriction system</keyword>
<evidence type="ECO:0000313" key="12">
    <source>
        <dbReference type="Proteomes" id="UP000199054"/>
    </source>
</evidence>
<dbReference type="CDD" id="cd02440">
    <property type="entry name" value="AdoMet_MTases"/>
    <property type="match status" value="1"/>
</dbReference>
<dbReference type="EC" id="2.1.1.-" evidence="9"/>
<name>A0A1H8P6X5_9RHOB</name>
<dbReference type="OrthoDB" id="9773571at2"/>
<dbReference type="Gene3D" id="3.40.50.150">
    <property type="entry name" value="Vaccinia Virus protein VP39"/>
    <property type="match status" value="1"/>
</dbReference>
<evidence type="ECO:0000256" key="4">
    <source>
        <dbReference type="ARBA" id="ARBA00022691"/>
    </source>
</evidence>
<sequence>MTIFNPKFPTTEHSTHTLPVLVQEKCEVPQKNHGAIQNVMIGDCLDILPTIKTNSVDVVITSPPYNIGVAYRSYNDCRPRDEYLAWMNAIAAEIARVLVGDGAAYINLGAGPDPWIAADVAGQFRAHLTLQNRISWVKSIAIDDRTRGHFKPINSRRFLNRTHEEILHFTRHGDVQIDRQAIGVPYEDKSNISRWQHAKSDRRCAGNTWFIPYETVRSGAGKHGHPATFPLELPLRCLRMHGKTTGVVLDPFVGSGTTLVAAQRLGWNAIGIEIDEAYAAVALDRLTENSVA</sequence>
<dbReference type="GO" id="GO:0005737">
    <property type="term" value="C:cytoplasm"/>
    <property type="evidence" value="ECO:0007669"/>
    <property type="project" value="TreeGrafter"/>
</dbReference>
<dbReference type="PANTHER" id="PTHR13370:SF3">
    <property type="entry name" value="TRNA (GUANINE(10)-N2)-METHYLTRANSFERASE HOMOLOG"/>
    <property type="match status" value="1"/>
</dbReference>
<comment type="catalytic activity">
    <reaction evidence="7">
        <text>a 2'-deoxyadenosine in DNA + S-adenosyl-L-methionine = an N(6)-methyl-2'-deoxyadenosine in DNA + S-adenosyl-L-homocysteine + H(+)</text>
        <dbReference type="Rhea" id="RHEA:15197"/>
        <dbReference type="Rhea" id="RHEA-COMP:12418"/>
        <dbReference type="Rhea" id="RHEA-COMP:12419"/>
        <dbReference type="ChEBI" id="CHEBI:15378"/>
        <dbReference type="ChEBI" id="CHEBI:57856"/>
        <dbReference type="ChEBI" id="CHEBI:59789"/>
        <dbReference type="ChEBI" id="CHEBI:90615"/>
        <dbReference type="ChEBI" id="CHEBI:90616"/>
        <dbReference type="EC" id="2.1.1.72"/>
    </reaction>
</comment>